<gene>
    <name evidence="2" type="ORF">DSM106972_041080</name>
</gene>
<dbReference type="InterPro" id="IPR011051">
    <property type="entry name" value="RmlC_Cupin_sf"/>
</dbReference>
<protein>
    <submittedName>
        <fullName evidence="2">Cupin</fullName>
    </submittedName>
</protein>
<dbReference type="AlphaFoldDB" id="A0A3S1CKD7"/>
<sequence>MADTSVKKVDSAYSPTGQLGQKYLASGKTLSMRLWQDEQPGEAKEPTAREYETVGYVIKGTAELHLEGQVVKLEPGNSWVVPKGASHTYKILESFTAVEATSPPAQVHGRDEN</sequence>
<proteinExistence type="predicted"/>
<dbReference type="Pfam" id="PF07883">
    <property type="entry name" value="Cupin_2"/>
    <property type="match status" value="1"/>
</dbReference>
<dbReference type="RefSeq" id="WP_127082518.1">
    <property type="nucleotide sequence ID" value="NZ_RSCL01000009.1"/>
</dbReference>
<dbReference type="InterPro" id="IPR014710">
    <property type="entry name" value="RmlC-like_jellyroll"/>
</dbReference>
<dbReference type="Gene3D" id="2.60.120.10">
    <property type="entry name" value="Jelly Rolls"/>
    <property type="match status" value="1"/>
</dbReference>
<feature type="domain" description="Cupin type-2" evidence="1">
    <location>
        <begin position="38"/>
        <end position="91"/>
    </location>
</feature>
<dbReference type="OrthoDB" id="882143at2"/>
<comment type="caution">
    <text evidence="2">The sequence shown here is derived from an EMBL/GenBank/DDBJ whole genome shotgun (WGS) entry which is preliminary data.</text>
</comment>
<reference evidence="2" key="1">
    <citation type="submission" date="2018-12" db="EMBL/GenBank/DDBJ databases">
        <authorList>
            <person name="Will S."/>
            <person name="Neumann-Schaal M."/>
            <person name="Henke P."/>
        </authorList>
    </citation>
    <scope>NUCLEOTIDE SEQUENCE</scope>
    <source>
        <strain evidence="2">PCC 7102</strain>
    </source>
</reference>
<evidence type="ECO:0000259" key="1">
    <source>
        <dbReference type="Pfam" id="PF07883"/>
    </source>
</evidence>
<accession>A0A3S1CKD7</accession>
<dbReference type="SUPFAM" id="SSF51182">
    <property type="entry name" value="RmlC-like cupins"/>
    <property type="match status" value="1"/>
</dbReference>
<dbReference type="InterPro" id="IPR013096">
    <property type="entry name" value="Cupin_2"/>
</dbReference>
<organism evidence="2 3">
    <name type="scientific">Dulcicalothrix desertica PCC 7102</name>
    <dbReference type="NCBI Taxonomy" id="232991"/>
    <lineage>
        <taxon>Bacteria</taxon>
        <taxon>Bacillati</taxon>
        <taxon>Cyanobacteriota</taxon>
        <taxon>Cyanophyceae</taxon>
        <taxon>Nostocales</taxon>
        <taxon>Calotrichaceae</taxon>
        <taxon>Dulcicalothrix</taxon>
    </lineage>
</organism>
<dbReference type="EMBL" id="RSCL01000009">
    <property type="protein sequence ID" value="RUT05287.1"/>
    <property type="molecule type" value="Genomic_DNA"/>
</dbReference>
<keyword evidence="3" id="KW-1185">Reference proteome</keyword>
<name>A0A3S1CKD7_9CYAN</name>
<evidence type="ECO:0000313" key="3">
    <source>
        <dbReference type="Proteomes" id="UP000271624"/>
    </source>
</evidence>
<reference evidence="2" key="2">
    <citation type="journal article" date="2019" name="Genome Biol. Evol.">
        <title>Day and night: Metabolic profiles and evolutionary relationships of six axenic non-marine cyanobacteria.</title>
        <authorList>
            <person name="Will S.E."/>
            <person name="Henke P."/>
            <person name="Boedeker C."/>
            <person name="Huang S."/>
            <person name="Brinkmann H."/>
            <person name="Rohde M."/>
            <person name="Jarek M."/>
            <person name="Friedl T."/>
            <person name="Seufert S."/>
            <person name="Schumacher M."/>
            <person name="Overmann J."/>
            <person name="Neumann-Schaal M."/>
            <person name="Petersen J."/>
        </authorList>
    </citation>
    <scope>NUCLEOTIDE SEQUENCE [LARGE SCALE GENOMIC DNA]</scope>
    <source>
        <strain evidence="2">PCC 7102</strain>
    </source>
</reference>
<dbReference type="Proteomes" id="UP000271624">
    <property type="component" value="Unassembled WGS sequence"/>
</dbReference>
<evidence type="ECO:0000313" key="2">
    <source>
        <dbReference type="EMBL" id="RUT05287.1"/>
    </source>
</evidence>